<name>A0A060ZI79_9ACTN</name>
<feature type="region of interest" description="Disordered" evidence="1">
    <location>
        <begin position="177"/>
        <end position="201"/>
    </location>
</feature>
<dbReference type="HOGENOM" id="CLU_027276_0_0_11"/>
<sequence length="611" mass="61862">MASGQLPAEVEEFATYLRGLTRRLDAGAGWYGVFALRDPDGLRACLDGLEVPPWDLVQSLLQDLSARHGPGAAHEAASRAATLYRASVAAHDAGPGRREALQDRLDGMLRQRGSAARRATDLRSALSTAEDPAARHRLAAELAWAHDDYQRATARTEELHARLAALPGVSRSALPPDAAVARPPDTLASAAGPAWDGAGRAGHPQGAGFAVAYEGEGGGAAEAATGPGAAALGHVAHVVHEPGSAGSGGEPAVAGADEPAQSSAASPGPMTVQHAPAPARSRPRGARFAGAAEAVTAPGVPTPEVATTARTGPMSPGIPAGASAPAADASFEPTAQVPEPTTTAPAPVPAPVRARPRGARFAGAGDGDPAVAPTSASSTPPPLESGAEAGAPPRGARFAGAYEGEDGGKRRKRDRVADDGRRLAREAAERAAARRAAQEAVARLGRLRAEGRSGEAHVVLYEAAAWPAVRLPVLAEELERAGLGADVSTLLWETACLPPAQLAAAAEALVAADREADGEGLLRQSVSRPVHEVAHTAKALLAAGAPSRAAFLLEALVRARTPEDAARAAAEDPATLVLLLLDAAAGVSASTHHDLAHALRTARLPGVPGLA</sequence>
<dbReference type="Proteomes" id="UP000756710">
    <property type="component" value="Unassembled WGS sequence"/>
</dbReference>
<dbReference type="GeneID" id="32472856"/>
<dbReference type="EMBL" id="LK022848">
    <property type="protein sequence ID" value="CDR05693.1"/>
    <property type="molecule type" value="Genomic_DNA"/>
</dbReference>
<protein>
    <recommendedName>
        <fullName evidence="5">UL36 very large tegument protein</fullName>
    </recommendedName>
</protein>
<keyword evidence="4" id="KW-1185">Reference proteome</keyword>
<dbReference type="AlphaFoldDB" id="A0A060ZI79"/>
<feature type="compositionally biased region" description="Low complexity" evidence="1">
    <location>
        <begin position="359"/>
        <end position="378"/>
    </location>
</feature>
<evidence type="ECO:0000313" key="4">
    <source>
        <dbReference type="Proteomes" id="UP000756710"/>
    </source>
</evidence>
<feature type="compositionally biased region" description="Low complexity" evidence="1">
    <location>
        <begin position="386"/>
        <end position="401"/>
    </location>
</feature>
<dbReference type="RefSeq" id="WP_044569068.1">
    <property type="nucleotide sequence ID" value="NZ_BAABDR010000043.1"/>
</dbReference>
<proteinExistence type="predicted"/>
<evidence type="ECO:0000256" key="1">
    <source>
        <dbReference type="SAM" id="MobiDB-lite"/>
    </source>
</evidence>
<organism evidence="2">
    <name type="scientific">Streptomyces iranensis</name>
    <dbReference type="NCBI Taxonomy" id="576784"/>
    <lineage>
        <taxon>Bacteria</taxon>
        <taxon>Bacillati</taxon>
        <taxon>Actinomycetota</taxon>
        <taxon>Actinomycetes</taxon>
        <taxon>Kitasatosporales</taxon>
        <taxon>Streptomycetaceae</taxon>
        <taxon>Streptomyces</taxon>
        <taxon>Streptomyces violaceusniger group</taxon>
    </lineage>
</organism>
<evidence type="ECO:0008006" key="5">
    <source>
        <dbReference type="Google" id="ProtNLM"/>
    </source>
</evidence>
<feature type="compositionally biased region" description="Low complexity" evidence="1">
    <location>
        <begin position="312"/>
        <end position="330"/>
    </location>
</feature>
<feature type="region of interest" description="Disordered" evidence="1">
    <location>
        <begin position="112"/>
        <end position="131"/>
    </location>
</feature>
<evidence type="ECO:0000313" key="3">
    <source>
        <dbReference type="EMBL" id="MBP2068289.1"/>
    </source>
</evidence>
<accession>A0A060ZI79</accession>
<reference evidence="2" key="1">
    <citation type="submission" date="2014-05" db="EMBL/GenBank/DDBJ databases">
        <authorList>
            <person name="Horn Fabian"/>
        </authorList>
    </citation>
    <scope>NUCLEOTIDE SEQUENCE</scope>
</reference>
<reference evidence="3 4" key="2">
    <citation type="submission" date="2021-03" db="EMBL/GenBank/DDBJ databases">
        <title>Genomic Encyclopedia of Type Strains, Phase IV (KMG-IV): sequencing the most valuable type-strain genomes for metagenomic binning, comparative biology and taxonomic classification.</title>
        <authorList>
            <person name="Goeker M."/>
        </authorList>
    </citation>
    <scope>NUCLEOTIDE SEQUENCE [LARGE SCALE GENOMIC DNA]</scope>
    <source>
        <strain evidence="3 4">DSM 41954</strain>
    </source>
</reference>
<feature type="region of interest" description="Disordered" evidence="1">
    <location>
        <begin position="240"/>
        <end position="330"/>
    </location>
</feature>
<feature type="region of interest" description="Disordered" evidence="1">
    <location>
        <begin position="358"/>
        <end position="422"/>
    </location>
</feature>
<evidence type="ECO:0000313" key="2">
    <source>
        <dbReference type="EMBL" id="CDR05693.1"/>
    </source>
</evidence>
<feature type="compositionally biased region" description="Low complexity" evidence="1">
    <location>
        <begin position="275"/>
        <end position="294"/>
    </location>
</feature>
<dbReference type="EMBL" id="JAGGLR010000039">
    <property type="protein sequence ID" value="MBP2068289.1"/>
    <property type="molecule type" value="Genomic_DNA"/>
</dbReference>
<gene>
    <name evidence="3" type="ORF">J2Z30_009358</name>
    <name evidence="2" type="ORF">SIRAN2633</name>
</gene>